<organism evidence="2 3">
    <name type="scientific">Magnetospirillum aberrantis SpK</name>
    <dbReference type="NCBI Taxonomy" id="908842"/>
    <lineage>
        <taxon>Bacteria</taxon>
        <taxon>Pseudomonadati</taxon>
        <taxon>Pseudomonadota</taxon>
        <taxon>Alphaproteobacteria</taxon>
        <taxon>Rhodospirillales</taxon>
        <taxon>Rhodospirillaceae</taxon>
        <taxon>Magnetospirillum</taxon>
    </lineage>
</organism>
<evidence type="ECO:0000313" key="3">
    <source>
        <dbReference type="Proteomes" id="UP000480684"/>
    </source>
</evidence>
<feature type="compositionally biased region" description="Gly residues" evidence="1">
    <location>
        <begin position="525"/>
        <end position="534"/>
    </location>
</feature>
<feature type="region of interest" description="Disordered" evidence="1">
    <location>
        <begin position="515"/>
        <end position="534"/>
    </location>
</feature>
<feature type="compositionally biased region" description="Low complexity" evidence="1">
    <location>
        <begin position="90"/>
        <end position="99"/>
    </location>
</feature>
<reference evidence="2 3" key="1">
    <citation type="submission" date="2020-02" db="EMBL/GenBank/DDBJ databases">
        <authorList>
            <person name="Dziuba M."/>
            <person name="Kuznetsov B."/>
            <person name="Mardanov A."/>
            <person name="Ravin N."/>
            <person name="Grouzdev D."/>
        </authorList>
    </citation>
    <scope>NUCLEOTIDE SEQUENCE [LARGE SCALE GENOMIC DNA]</scope>
    <source>
        <strain evidence="2 3">SpK</strain>
    </source>
</reference>
<proteinExistence type="predicted"/>
<feature type="region of interest" description="Disordered" evidence="1">
    <location>
        <begin position="236"/>
        <end position="272"/>
    </location>
</feature>
<gene>
    <name evidence="2" type="ORF">G4223_10170</name>
</gene>
<protein>
    <submittedName>
        <fullName evidence="2">Uncharacterized protein</fullName>
    </submittedName>
</protein>
<feature type="compositionally biased region" description="Low complexity" evidence="1">
    <location>
        <begin position="254"/>
        <end position="264"/>
    </location>
</feature>
<dbReference type="EMBL" id="JAAIYP010000037">
    <property type="protein sequence ID" value="NFV80473.1"/>
    <property type="molecule type" value="Genomic_DNA"/>
</dbReference>
<feature type="region of interest" description="Disordered" evidence="1">
    <location>
        <begin position="25"/>
        <end position="141"/>
    </location>
</feature>
<feature type="compositionally biased region" description="Pro residues" evidence="1">
    <location>
        <begin position="65"/>
        <end position="77"/>
    </location>
</feature>
<evidence type="ECO:0000256" key="1">
    <source>
        <dbReference type="SAM" id="MobiDB-lite"/>
    </source>
</evidence>
<sequence>MLDHALQEDVPAAFAKDGAPYSLEDLLSGLEPAPTDNGPDLEPALLLTEVAVPDERPANGWPAAEPEPPSAPAPQPEPEPEPEPEPDPEASPLAADADPTTMALSSIVEALRHMTEAEDNPPPQPAPFEPVEESRDLGEDDELVLTEDFQIADTAPEAVEEEATESDDEFVLTDDFLVPEPEPEPELVPKEDVDETLAALATVASALQALAEAQDRSEAEVVGAGDELILTDDFLAPEPETPAPQAEPPPPQEPAETTETTEPEQVQDTAPASPLDTAQWIALVDAVIAAHAAPGTPPTIKGDATLPDDLDALARLLADPPPSNDFAALDALYTCWPKHTADSSSRALLAVAQALSRQFGLPGKLPMSMAKAWRMLSPSEFEAELAQRLADVGTFIADWQKTQRTFLILEFGEIELIEYLFEALHPGYHADILAGVMNFKVLSNRRMGLLRRIPMRIKKQIAPLLPANKERALTELVHVRALLERVATETGFAPIVETANKAQEEVEKMMKAVANIGAPPPPPGAGGGALGRIG</sequence>
<feature type="compositionally biased region" description="Pro residues" evidence="1">
    <location>
        <begin position="239"/>
        <end position="253"/>
    </location>
</feature>
<dbReference type="Proteomes" id="UP000480684">
    <property type="component" value="Unassembled WGS sequence"/>
</dbReference>
<dbReference type="AlphaFoldDB" id="A0A7C9UZE7"/>
<comment type="caution">
    <text evidence="2">The sequence shown here is derived from an EMBL/GenBank/DDBJ whole genome shotgun (WGS) entry which is preliminary data.</text>
</comment>
<dbReference type="RefSeq" id="WP_163678799.1">
    <property type="nucleotide sequence ID" value="NZ_JAAIYP010000037.1"/>
</dbReference>
<keyword evidence="3" id="KW-1185">Reference proteome</keyword>
<feature type="compositionally biased region" description="Acidic residues" evidence="1">
    <location>
        <begin position="78"/>
        <end position="88"/>
    </location>
</feature>
<accession>A0A7C9UZE7</accession>
<name>A0A7C9UZE7_9PROT</name>
<evidence type="ECO:0000313" key="2">
    <source>
        <dbReference type="EMBL" id="NFV80473.1"/>
    </source>
</evidence>